<evidence type="ECO:0000313" key="2">
    <source>
        <dbReference type="Proteomes" id="UP000288983"/>
    </source>
</evidence>
<protein>
    <submittedName>
        <fullName evidence="1">Uncharacterized protein</fullName>
    </submittedName>
</protein>
<dbReference type="Proteomes" id="UP000288983">
    <property type="component" value="Unassembled WGS sequence"/>
</dbReference>
<accession>A0A443ZQA2</accession>
<organism evidence="1 2">
    <name type="scientific">Pseudomonas alkylphenolica</name>
    <dbReference type="NCBI Taxonomy" id="237609"/>
    <lineage>
        <taxon>Bacteria</taxon>
        <taxon>Pseudomonadati</taxon>
        <taxon>Pseudomonadota</taxon>
        <taxon>Gammaproteobacteria</taxon>
        <taxon>Pseudomonadales</taxon>
        <taxon>Pseudomonadaceae</taxon>
        <taxon>Pseudomonas</taxon>
    </lineage>
</organism>
<dbReference type="AlphaFoldDB" id="A0A443ZQA2"/>
<proteinExistence type="predicted"/>
<dbReference type="EMBL" id="QJRG01000047">
    <property type="protein sequence ID" value="RWU21260.1"/>
    <property type="molecule type" value="Genomic_DNA"/>
</dbReference>
<dbReference type="RefSeq" id="WP_128324864.1">
    <property type="nucleotide sequence ID" value="NZ_QJRG01000047.1"/>
</dbReference>
<reference evidence="1 2" key="1">
    <citation type="submission" date="2018-06" db="EMBL/GenBank/DDBJ databases">
        <title>Bacteria isolated from soil of Wuhan.</title>
        <authorList>
            <person name="Wei X."/>
            <person name="Chunhua H."/>
        </authorList>
    </citation>
    <scope>NUCLEOTIDE SEQUENCE [LARGE SCALE GENOMIC DNA]</scope>
    <source>
        <strain evidence="2">xwS2</strain>
    </source>
</reference>
<name>A0A443ZQA2_9PSED</name>
<sequence>MNDYLEVNFEGNTYKVRYSVKGKIIDVSFGFISRTTQVGGSSILMIAEILAHEVLEEAKATGQLR</sequence>
<gene>
    <name evidence="1" type="ORF">DM813_18905</name>
</gene>
<evidence type="ECO:0000313" key="1">
    <source>
        <dbReference type="EMBL" id="RWU21260.1"/>
    </source>
</evidence>
<comment type="caution">
    <text evidence="1">The sequence shown here is derived from an EMBL/GenBank/DDBJ whole genome shotgun (WGS) entry which is preliminary data.</text>
</comment>